<dbReference type="GO" id="GO:0017056">
    <property type="term" value="F:structural constituent of nuclear pore"/>
    <property type="evidence" value="ECO:0007669"/>
    <property type="project" value="InterPro"/>
</dbReference>
<protein>
    <recommendedName>
        <fullName evidence="11">Nuclear pore complex protein Nup88</fullName>
    </recommendedName>
</protein>
<sequence length="768" mass="82804">MQSSSVLIDEVDDLYRRPGADFDDVQCRNIMAYDAGSTLYTLSGDGHLKLRDIRHELLQRHKTQGAQRGSKAATKQLRLLPDLDYDVDDICISSSGIFAAVCGSHRKDMDQAGIALVDLSSGPAKQEEQPHNWGALDEEHFRSHPGLTVLQMAWHPGSSRHLAVLTSDQAWQLYNVDNLSMPEQRFQLQWQSSRSFGVNAEGGRRAVGFAFGPQHGWQRFTVYFLCADGDIFALCPVAPFGAAVPSSTVRSLAESAETTRDLAHSATTEAWIQQALSGPVSQRSAQGAASAHVQQHALEGHAPCMQGPLQITSAEGSVESLLSMAESGDTCVGMCALRCGGTTTALLVITSSGLLSAAIVAGDVTPRWAEVEPSCVTEGTQLKAVFSECLLGKDQDSMPLLLLDLVDLEAQQPAWDSRDMEECRAPFLLLPDPTVPERVFVRSVSAAWSLCLTWLPALSSWMSEDQESLQDVRQLPAPAVEQLLSGEPGAAIVGACPVGDALTGSALMAATSDGKLHCLWPSGARTSDMEEGARSVGGDAASAEVERMYGALLQGPRALRPPEGMGLPLRTPQGTRALSEAIHGLLEGHVEYIHHAHHHLLPRLKELKEAGPGQRADLQRLQDMCSALTQDQEALRASIDRAEKLHGNLQSRLRILAELHWKLPRPLTAAEQQLQDVTLPGLEASVAKLQSTVQGSRRLLDAQPAEQQRLTALSSLSIASPAISSVQLRRTRAAVAEQAALTSSAKQALQQMQQWLQSHQDSTCAEAG</sequence>
<dbReference type="InterPro" id="IPR037700">
    <property type="entry name" value="NUP88/NUP82"/>
</dbReference>
<feature type="coiled-coil region" evidence="8">
    <location>
        <begin position="618"/>
        <end position="645"/>
    </location>
</feature>
<evidence type="ECO:0000256" key="2">
    <source>
        <dbReference type="ARBA" id="ARBA00022448"/>
    </source>
</evidence>
<comment type="caution">
    <text evidence="9">The sequence shown here is derived from an EMBL/GenBank/DDBJ whole genome shotgun (WGS) entry which is preliminary data.</text>
</comment>
<keyword evidence="2" id="KW-0813">Transport</keyword>
<keyword evidence="4" id="KW-0653">Protein transport</keyword>
<dbReference type="EMBL" id="CAUYUE010000003">
    <property type="protein sequence ID" value="CAK0751441.1"/>
    <property type="molecule type" value="Genomic_DNA"/>
</dbReference>
<dbReference type="Gene3D" id="2.130.10.10">
    <property type="entry name" value="YVTN repeat-like/Quinoprotein amine dehydrogenase"/>
    <property type="match status" value="1"/>
</dbReference>
<dbReference type="GO" id="GO:0000056">
    <property type="term" value="P:ribosomal small subunit export from nucleus"/>
    <property type="evidence" value="ECO:0007669"/>
    <property type="project" value="InterPro"/>
</dbReference>
<comment type="subcellular location">
    <subcellularLocation>
        <location evidence="1">Nucleus</location>
        <location evidence="1">Nuclear pore complex</location>
    </subcellularLocation>
</comment>
<evidence type="ECO:0000256" key="7">
    <source>
        <dbReference type="ARBA" id="ARBA00023242"/>
    </source>
</evidence>
<gene>
    <name evidence="9" type="ORF">CVIRNUC_002068</name>
</gene>
<organism evidence="9 10">
    <name type="scientific">Coccomyxa viridis</name>
    <dbReference type="NCBI Taxonomy" id="1274662"/>
    <lineage>
        <taxon>Eukaryota</taxon>
        <taxon>Viridiplantae</taxon>
        <taxon>Chlorophyta</taxon>
        <taxon>core chlorophytes</taxon>
        <taxon>Trebouxiophyceae</taxon>
        <taxon>Trebouxiophyceae incertae sedis</taxon>
        <taxon>Coccomyxaceae</taxon>
        <taxon>Coccomyxa</taxon>
    </lineage>
</organism>
<evidence type="ECO:0000313" key="10">
    <source>
        <dbReference type="Proteomes" id="UP001314263"/>
    </source>
</evidence>
<dbReference type="AlphaFoldDB" id="A0AAV1HWN5"/>
<keyword evidence="8" id="KW-0175">Coiled coil</keyword>
<evidence type="ECO:0000256" key="5">
    <source>
        <dbReference type="ARBA" id="ARBA00023010"/>
    </source>
</evidence>
<evidence type="ECO:0000256" key="4">
    <source>
        <dbReference type="ARBA" id="ARBA00022927"/>
    </source>
</evidence>
<keyword evidence="5" id="KW-0811">Translocation</keyword>
<dbReference type="Proteomes" id="UP001314263">
    <property type="component" value="Unassembled WGS sequence"/>
</dbReference>
<name>A0AAV1HWN5_9CHLO</name>
<evidence type="ECO:0000256" key="6">
    <source>
        <dbReference type="ARBA" id="ARBA00023132"/>
    </source>
</evidence>
<keyword evidence="10" id="KW-1185">Reference proteome</keyword>
<reference evidence="9 10" key="1">
    <citation type="submission" date="2023-10" db="EMBL/GenBank/DDBJ databases">
        <authorList>
            <person name="Maclean D."/>
            <person name="Macfadyen A."/>
        </authorList>
    </citation>
    <scope>NUCLEOTIDE SEQUENCE [LARGE SCALE GENOMIC DNA]</scope>
</reference>
<keyword evidence="7" id="KW-0539">Nucleus</keyword>
<keyword evidence="3" id="KW-0509">mRNA transport</keyword>
<dbReference type="SUPFAM" id="SSF50978">
    <property type="entry name" value="WD40 repeat-like"/>
    <property type="match status" value="1"/>
</dbReference>
<accession>A0AAV1HWN5</accession>
<evidence type="ECO:0000256" key="1">
    <source>
        <dbReference type="ARBA" id="ARBA00004567"/>
    </source>
</evidence>
<dbReference type="InterPro" id="IPR036322">
    <property type="entry name" value="WD40_repeat_dom_sf"/>
</dbReference>
<evidence type="ECO:0000256" key="3">
    <source>
        <dbReference type="ARBA" id="ARBA00022816"/>
    </source>
</evidence>
<keyword evidence="6" id="KW-0906">Nuclear pore complex</keyword>
<dbReference type="PANTHER" id="PTHR13257:SF0">
    <property type="entry name" value="NUCLEAR PORE COMPLEX PROTEIN NUP88"/>
    <property type="match status" value="1"/>
</dbReference>
<dbReference type="GO" id="GO:0000055">
    <property type="term" value="P:ribosomal large subunit export from nucleus"/>
    <property type="evidence" value="ECO:0007669"/>
    <property type="project" value="InterPro"/>
</dbReference>
<dbReference type="GO" id="GO:0005643">
    <property type="term" value="C:nuclear pore"/>
    <property type="evidence" value="ECO:0007669"/>
    <property type="project" value="UniProtKB-SubCell"/>
</dbReference>
<evidence type="ECO:0000256" key="8">
    <source>
        <dbReference type="SAM" id="Coils"/>
    </source>
</evidence>
<dbReference type="GO" id="GO:0006606">
    <property type="term" value="P:protein import into nucleus"/>
    <property type="evidence" value="ECO:0007669"/>
    <property type="project" value="TreeGrafter"/>
</dbReference>
<dbReference type="InterPro" id="IPR015943">
    <property type="entry name" value="WD40/YVTN_repeat-like_dom_sf"/>
</dbReference>
<dbReference type="PANTHER" id="PTHR13257">
    <property type="entry name" value="NUCLEOPORIN NUP84-RELATED"/>
    <property type="match status" value="1"/>
</dbReference>
<evidence type="ECO:0008006" key="11">
    <source>
        <dbReference type="Google" id="ProtNLM"/>
    </source>
</evidence>
<dbReference type="GO" id="GO:0006406">
    <property type="term" value="P:mRNA export from nucleus"/>
    <property type="evidence" value="ECO:0007669"/>
    <property type="project" value="TreeGrafter"/>
</dbReference>
<evidence type="ECO:0000313" key="9">
    <source>
        <dbReference type="EMBL" id="CAK0751441.1"/>
    </source>
</evidence>
<proteinExistence type="predicted"/>